<dbReference type="EMBL" id="CP045809">
    <property type="protein sequence ID" value="QHN33600.1"/>
    <property type="molecule type" value="Genomic_DNA"/>
</dbReference>
<keyword evidence="1" id="KW-0812">Transmembrane</keyword>
<sequence length="394" mass="41832">MVTRTPGTPTTSPRRGRWWWYSGVALLVAVVVAAVVMIAARNTDRGGLFDPDNPGPTGAAALSEVIDAHGVDVQVVRTHRALARTRIDSGTTVVVGGIIDTNEAWAPRLLSEVRAARRLVLIEPSSTQLGSLGLPVGTAHTTGTRDTVPARCSTGFVSPSDTVRADDSGYRSFQLDSATECFIDGDAAQLVVLPTAADRPETVVLSGTMLRNDEISRVDNAGVAIRALAPTDRVVWYVPDWTDTPDSGSTAADDDIPDALAPLVLLAGFGLLAAMVWRGRRFGALVVEPLPVVVRSDETTRARGRLYHRSRAADRAAAALRTHTLQKISVTVGLPYDPRSGAPVEAIVDAAAAASGRDPRQIYPLLAGPLPTDDGLVLFARALSDLEKEVRFTP</sequence>
<evidence type="ECO:0000313" key="4">
    <source>
        <dbReference type="Proteomes" id="UP001059836"/>
    </source>
</evidence>
<proteinExistence type="predicted"/>
<name>A0ABX6IC82_9ACTN</name>
<dbReference type="RefSeq" id="WP_213245783.1">
    <property type="nucleotide sequence ID" value="NZ_CP045806.1"/>
</dbReference>
<keyword evidence="1" id="KW-1133">Transmembrane helix</keyword>
<feature type="transmembrane region" description="Helical" evidence="1">
    <location>
        <begin position="18"/>
        <end position="40"/>
    </location>
</feature>
<evidence type="ECO:0000259" key="2">
    <source>
        <dbReference type="Pfam" id="PF14258"/>
    </source>
</evidence>
<organism evidence="3 4">
    <name type="scientific">Gordonia pseudamarae</name>
    <dbReference type="NCBI Taxonomy" id="2831662"/>
    <lineage>
        <taxon>Bacteria</taxon>
        <taxon>Bacillati</taxon>
        <taxon>Actinomycetota</taxon>
        <taxon>Actinomycetes</taxon>
        <taxon>Mycobacteriales</taxon>
        <taxon>Gordoniaceae</taxon>
        <taxon>Gordonia</taxon>
    </lineage>
</organism>
<keyword evidence="1" id="KW-0472">Membrane</keyword>
<gene>
    <name evidence="3" type="ORF">GII31_00435</name>
</gene>
<protein>
    <submittedName>
        <fullName evidence="3">DUF4350 domain-containing protein</fullName>
    </submittedName>
</protein>
<reference evidence="3" key="1">
    <citation type="journal article" date="2021" name="Nat. Microbiol.">
        <title>Cocultivation of an ultrasmall environmental parasitic bacterium with lytic ability against bacteria associated with wastewater foams.</title>
        <authorList>
            <person name="Batinovic S."/>
            <person name="Rose J.J.A."/>
            <person name="Ratcliffe J."/>
            <person name="Seviour R.J."/>
            <person name="Petrovski S."/>
        </authorList>
    </citation>
    <scope>NUCLEOTIDE SEQUENCE</scope>
    <source>
        <strain evidence="3">CON9</strain>
    </source>
</reference>
<dbReference type="Pfam" id="PF14258">
    <property type="entry name" value="DUF4350"/>
    <property type="match status" value="1"/>
</dbReference>
<evidence type="ECO:0000256" key="1">
    <source>
        <dbReference type="SAM" id="Phobius"/>
    </source>
</evidence>
<feature type="domain" description="DUF4350" evidence="2">
    <location>
        <begin position="51"/>
        <end position="226"/>
    </location>
</feature>
<keyword evidence="4" id="KW-1185">Reference proteome</keyword>
<evidence type="ECO:0000313" key="3">
    <source>
        <dbReference type="EMBL" id="QHN33600.1"/>
    </source>
</evidence>
<dbReference type="Proteomes" id="UP001059836">
    <property type="component" value="Chromosome"/>
</dbReference>
<dbReference type="InterPro" id="IPR025646">
    <property type="entry name" value="DUF4350"/>
</dbReference>
<accession>A0ABX6IC82</accession>